<dbReference type="AlphaFoldDB" id="A0A6N4TI40"/>
<protein>
    <submittedName>
        <fullName evidence="2">Uncharacterized protein</fullName>
    </submittedName>
</protein>
<keyword evidence="3" id="KW-1185">Reference proteome</keyword>
<dbReference type="KEGG" id="aarg:Aargi30884_12900"/>
<reference evidence="3" key="1">
    <citation type="submission" date="2019-05" db="EMBL/GenBank/DDBJ databases">
        <title>Complete genome sequencing of Absiella argi strain JCM 30884.</title>
        <authorList>
            <person name="Sakamoto M."/>
            <person name="Murakami T."/>
            <person name="Mori H."/>
        </authorList>
    </citation>
    <scope>NUCLEOTIDE SEQUENCE [LARGE SCALE GENOMIC DNA]</scope>
    <source>
        <strain evidence="3">JCM 30884</strain>
    </source>
</reference>
<dbReference type="Proteomes" id="UP000464754">
    <property type="component" value="Chromosome"/>
</dbReference>
<keyword evidence="1" id="KW-0812">Transmembrane</keyword>
<dbReference type="EMBL" id="AP019695">
    <property type="protein sequence ID" value="BBK22387.1"/>
    <property type="molecule type" value="Genomic_DNA"/>
</dbReference>
<evidence type="ECO:0000256" key="1">
    <source>
        <dbReference type="SAM" id="Phobius"/>
    </source>
</evidence>
<dbReference type="RefSeq" id="WP_118277740.1">
    <property type="nucleotide sequence ID" value="NZ_AP019695.1"/>
</dbReference>
<evidence type="ECO:0000313" key="2">
    <source>
        <dbReference type="EMBL" id="BBK22387.1"/>
    </source>
</evidence>
<keyword evidence="1" id="KW-1133">Transmembrane helix</keyword>
<evidence type="ECO:0000313" key="3">
    <source>
        <dbReference type="Proteomes" id="UP000464754"/>
    </source>
</evidence>
<proteinExistence type="predicted"/>
<organism evidence="2 3">
    <name type="scientific">Amedibacterium intestinale</name>
    <dbReference type="NCBI Taxonomy" id="2583452"/>
    <lineage>
        <taxon>Bacteria</taxon>
        <taxon>Bacillati</taxon>
        <taxon>Bacillota</taxon>
        <taxon>Erysipelotrichia</taxon>
        <taxon>Erysipelotrichales</taxon>
        <taxon>Erysipelotrichaceae</taxon>
        <taxon>Amedibacterium</taxon>
    </lineage>
</organism>
<dbReference type="InterPro" id="IPR036278">
    <property type="entry name" value="Sialidase_sf"/>
</dbReference>
<feature type="transmembrane region" description="Helical" evidence="1">
    <location>
        <begin position="6"/>
        <end position="24"/>
    </location>
</feature>
<gene>
    <name evidence="2" type="ORF">Aargi30884_12900</name>
</gene>
<keyword evidence="1" id="KW-0472">Membrane</keyword>
<accession>A0A6N4TI40</accession>
<dbReference type="SUPFAM" id="SSF50939">
    <property type="entry name" value="Sialidases"/>
    <property type="match status" value="1"/>
</dbReference>
<sequence>MKIIRIWITLLIIQLFVVTGLWFMSRFEYVREEESVIENVPITNNEPIQNQQNPEPVIEDKKAPVVAQIQQASNILRIQDDDLKVESLQNRENQQLKITDGIVFVSKDSQNWIEVPVHPKDLQDFWLPYLRMGEQSYYMDEERILLAYTPSKQQPHLLVRNQANIWQDITFDVDGLSIMQMSISRNQDGTYYLAMVSYEGYVTLGTSKDALTWTFTKPGYLKEAVSSSAAMNVYASSVMDDGTILIITYELDCAISLDGGKTFTNLLQDILKTDPFKGVYRIDHRKAPFDDHQGNYCVPLSDDSLLISKDGKHWEHQ</sequence>
<name>A0A6N4TI40_9FIRM</name>